<name>A0A011UTT6_9HYPH</name>
<dbReference type="EMBL" id="JENY01000007">
    <property type="protein sequence ID" value="EXL09298.1"/>
    <property type="molecule type" value="Genomic_DNA"/>
</dbReference>
<evidence type="ECO:0000256" key="1">
    <source>
        <dbReference type="ARBA" id="ARBA00004141"/>
    </source>
</evidence>
<keyword evidence="4 11" id="KW-0138">CF(0)</keyword>
<evidence type="ECO:0000256" key="5">
    <source>
        <dbReference type="ARBA" id="ARBA00022692"/>
    </source>
</evidence>
<evidence type="ECO:0000256" key="3">
    <source>
        <dbReference type="ARBA" id="ARBA00022448"/>
    </source>
</evidence>
<dbReference type="Proteomes" id="UP000294958">
    <property type="component" value="Unassembled WGS sequence"/>
</dbReference>
<evidence type="ECO:0000313" key="15">
    <source>
        <dbReference type="Proteomes" id="UP000019849"/>
    </source>
</evidence>
<evidence type="ECO:0000256" key="9">
    <source>
        <dbReference type="ARBA" id="ARBA00023136"/>
    </source>
</evidence>
<dbReference type="Proteomes" id="UP000019849">
    <property type="component" value="Unassembled WGS sequence"/>
</dbReference>
<sequence length="253" mass="27159">MAAADKVDPIHQFHINKIVPIEIGGYDLSFTNSSLFMVVTVVVASAFLYLATSGRHLVPTRWQSSAELTYEFIANMLKDSAGSQGMRFFPFVFSLFMFVLVANLLGLFPYFFTVTSHIIVTFALSVLVIGVVLVYGLAKHGLGFFKLFAPSGVPAILIPLVAIIEVVSFLSRPVSLSVRLFANMLAGHITLKVFAGFIVSLGALGGVGVAGAVLPLIMTVAITGLEVLVACLQAYVFAILTCMYLNDALHPGH</sequence>
<dbReference type="CDD" id="cd00310">
    <property type="entry name" value="ATP-synt_Fo_a_6"/>
    <property type="match status" value="1"/>
</dbReference>
<dbReference type="PANTHER" id="PTHR11410">
    <property type="entry name" value="ATP SYNTHASE SUBUNIT A"/>
    <property type="match status" value="1"/>
</dbReference>
<evidence type="ECO:0000256" key="4">
    <source>
        <dbReference type="ARBA" id="ARBA00022547"/>
    </source>
</evidence>
<evidence type="ECO:0000256" key="10">
    <source>
        <dbReference type="ARBA" id="ARBA00023310"/>
    </source>
</evidence>
<feature type="transmembrane region" description="Helical" evidence="11">
    <location>
        <begin position="191"/>
        <end position="218"/>
    </location>
</feature>
<comment type="similarity">
    <text evidence="2 11 12">Belongs to the ATPase A chain family.</text>
</comment>
<dbReference type="NCBIfam" id="NF004482">
    <property type="entry name" value="PRK05815.2-4"/>
    <property type="match status" value="1"/>
</dbReference>
<dbReference type="InterPro" id="IPR045083">
    <property type="entry name" value="ATP_synth_F0_asu_bact/mt"/>
</dbReference>
<keyword evidence="5 11" id="KW-0812">Transmembrane</keyword>
<dbReference type="InterPro" id="IPR035908">
    <property type="entry name" value="F0_ATP_A_sf"/>
</dbReference>
<keyword evidence="6 11" id="KW-0375">Hydrogen ion transport</keyword>
<dbReference type="Pfam" id="PF00119">
    <property type="entry name" value="ATP-synt_A"/>
    <property type="match status" value="1"/>
</dbReference>
<dbReference type="RefSeq" id="WP_035024693.1">
    <property type="nucleotide sequence ID" value="NZ_KK073881.1"/>
</dbReference>
<dbReference type="PRINTS" id="PR00123">
    <property type="entry name" value="ATPASEA"/>
</dbReference>
<dbReference type="HAMAP" id="MF_01393">
    <property type="entry name" value="ATP_synth_a_bact"/>
    <property type="match status" value="1"/>
</dbReference>
<keyword evidence="16" id="KW-1185">Reference proteome</keyword>
<dbReference type="OrthoDB" id="9809130at2"/>
<evidence type="ECO:0000256" key="11">
    <source>
        <dbReference type="HAMAP-Rule" id="MF_01393"/>
    </source>
</evidence>
<dbReference type="PANTHER" id="PTHR11410:SF0">
    <property type="entry name" value="ATP SYNTHASE SUBUNIT A"/>
    <property type="match status" value="1"/>
</dbReference>
<dbReference type="SUPFAM" id="SSF81336">
    <property type="entry name" value="F1F0 ATP synthase subunit A"/>
    <property type="match status" value="1"/>
</dbReference>
<gene>
    <name evidence="11" type="primary">atpB</name>
    <name evidence="13" type="ORF">BG36_21850</name>
    <name evidence="14" type="ORF">DES43_10628</name>
</gene>
<dbReference type="AlphaFoldDB" id="A0A011UTT6"/>
<feature type="transmembrane region" description="Helical" evidence="11">
    <location>
        <begin position="118"/>
        <end position="138"/>
    </location>
</feature>
<dbReference type="HOGENOM" id="CLU_041018_0_2_5"/>
<accession>A0A011UTT6</accession>
<keyword evidence="11" id="KW-1003">Cell membrane</keyword>
<dbReference type="eggNOG" id="COG0356">
    <property type="taxonomic scope" value="Bacteria"/>
</dbReference>
<evidence type="ECO:0000256" key="6">
    <source>
        <dbReference type="ARBA" id="ARBA00022781"/>
    </source>
</evidence>
<proteinExistence type="inferred from homology"/>
<protein>
    <recommendedName>
        <fullName evidence="11 12">ATP synthase subunit a</fullName>
    </recommendedName>
    <alternativeName>
        <fullName evidence="11">ATP synthase F0 sector subunit a</fullName>
    </alternativeName>
    <alternativeName>
        <fullName evidence="11">F-ATPase subunit 6</fullName>
    </alternativeName>
</protein>
<evidence type="ECO:0000256" key="8">
    <source>
        <dbReference type="ARBA" id="ARBA00023065"/>
    </source>
</evidence>
<evidence type="ECO:0000256" key="7">
    <source>
        <dbReference type="ARBA" id="ARBA00022989"/>
    </source>
</evidence>
<organism evidence="13 15">
    <name type="scientific">Aquamicrobium defluvii</name>
    <dbReference type="NCBI Taxonomy" id="69279"/>
    <lineage>
        <taxon>Bacteria</taxon>
        <taxon>Pseudomonadati</taxon>
        <taxon>Pseudomonadota</taxon>
        <taxon>Alphaproteobacteria</taxon>
        <taxon>Hyphomicrobiales</taxon>
        <taxon>Phyllobacteriaceae</taxon>
        <taxon>Aquamicrobium</taxon>
    </lineage>
</organism>
<keyword evidence="8 11" id="KW-0406">Ion transport</keyword>
<evidence type="ECO:0000313" key="13">
    <source>
        <dbReference type="EMBL" id="EXL09298.1"/>
    </source>
</evidence>
<feature type="transmembrane region" description="Helical" evidence="11">
    <location>
        <begin position="147"/>
        <end position="171"/>
    </location>
</feature>
<dbReference type="GO" id="GO:0046933">
    <property type="term" value="F:proton-transporting ATP synthase activity, rotational mechanism"/>
    <property type="evidence" value="ECO:0007669"/>
    <property type="project" value="UniProtKB-UniRule"/>
</dbReference>
<dbReference type="PATRIC" id="fig|69279.3.peg.1286"/>
<feature type="transmembrane region" description="Helical" evidence="11">
    <location>
        <begin position="34"/>
        <end position="51"/>
    </location>
</feature>
<dbReference type="GO" id="GO:0045259">
    <property type="term" value="C:proton-transporting ATP synthase complex"/>
    <property type="evidence" value="ECO:0007669"/>
    <property type="project" value="UniProtKB-KW"/>
</dbReference>
<reference evidence="14 16" key="2">
    <citation type="submission" date="2019-03" db="EMBL/GenBank/DDBJ databases">
        <title>Genomic Encyclopedia of Type Strains, Phase IV (KMG-IV): sequencing the most valuable type-strain genomes for metagenomic binning, comparative biology and taxonomic classification.</title>
        <authorList>
            <person name="Goeker M."/>
        </authorList>
    </citation>
    <scope>NUCLEOTIDE SEQUENCE [LARGE SCALE GENOMIC DNA]</scope>
    <source>
        <strain evidence="14 16">DSM 11603</strain>
    </source>
</reference>
<evidence type="ECO:0000256" key="12">
    <source>
        <dbReference type="RuleBase" id="RU000483"/>
    </source>
</evidence>
<dbReference type="InterPro" id="IPR023011">
    <property type="entry name" value="ATP_synth_F0_asu_AS"/>
</dbReference>
<dbReference type="STRING" id="69279.BG36_21850"/>
<dbReference type="Gene3D" id="1.20.120.220">
    <property type="entry name" value="ATP synthase, F0 complex, subunit A"/>
    <property type="match status" value="1"/>
</dbReference>
<feature type="transmembrane region" description="Helical" evidence="11">
    <location>
        <begin position="88"/>
        <end position="112"/>
    </location>
</feature>
<evidence type="ECO:0000313" key="14">
    <source>
        <dbReference type="EMBL" id="TDR36132.1"/>
    </source>
</evidence>
<comment type="subcellular location">
    <subcellularLocation>
        <location evidence="11 12">Cell membrane</location>
        <topology evidence="11 12">Multi-pass membrane protein</topology>
    </subcellularLocation>
    <subcellularLocation>
        <location evidence="1">Membrane</location>
        <topology evidence="1">Multi-pass membrane protein</topology>
    </subcellularLocation>
</comment>
<feature type="transmembrane region" description="Helical" evidence="11">
    <location>
        <begin position="225"/>
        <end position="246"/>
    </location>
</feature>
<dbReference type="GO" id="GO:0005886">
    <property type="term" value="C:plasma membrane"/>
    <property type="evidence" value="ECO:0007669"/>
    <property type="project" value="UniProtKB-SubCell"/>
</dbReference>
<evidence type="ECO:0000256" key="2">
    <source>
        <dbReference type="ARBA" id="ARBA00006810"/>
    </source>
</evidence>
<dbReference type="InterPro" id="IPR000568">
    <property type="entry name" value="ATP_synth_F0_asu"/>
</dbReference>
<dbReference type="PROSITE" id="PS00449">
    <property type="entry name" value="ATPASE_A"/>
    <property type="match status" value="1"/>
</dbReference>
<keyword evidence="10 11" id="KW-0066">ATP synthesis</keyword>
<dbReference type="NCBIfam" id="TIGR01131">
    <property type="entry name" value="ATP_synt_6_or_A"/>
    <property type="match status" value="1"/>
</dbReference>
<keyword evidence="9 11" id="KW-0472">Membrane</keyword>
<keyword evidence="7 11" id="KW-1133">Transmembrane helix</keyword>
<comment type="function">
    <text evidence="11 12">Key component of the proton channel; it plays a direct role in the translocation of protons across the membrane.</text>
</comment>
<reference evidence="13 15" key="1">
    <citation type="submission" date="2014-02" db="EMBL/GenBank/DDBJ databases">
        <title>Aquamicrobium defluvii Genome sequencing.</title>
        <authorList>
            <person name="Wang X."/>
        </authorList>
    </citation>
    <scope>NUCLEOTIDE SEQUENCE [LARGE SCALE GENOMIC DNA]</scope>
    <source>
        <strain evidence="13 15">W13Z1</strain>
    </source>
</reference>
<dbReference type="FunFam" id="1.20.120.220:FF:000003">
    <property type="entry name" value="ATP synthase subunit a"/>
    <property type="match status" value="1"/>
</dbReference>
<comment type="caution">
    <text evidence="13">The sequence shown here is derived from an EMBL/GenBank/DDBJ whole genome shotgun (WGS) entry which is preliminary data.</text>
</comment>
<keyword evidence="3 11" id="KW-0813">Transport</keyword>
<evidence type="ECO:0000313" key="16">
    <source>
        <dbReference type="Proteomes" id="UP000294958"/>
    </source>
</evidence>
<dbReference type="EMBL" id="SNZF01000006">
    <property type="protein sequence ID" value="TDR36132.1"/>
    <property type="molecule type" value="Genomic_DNA"/>
</dbReference>